<dbReference type="EMBL" id="JABFCT010000017">
    <property type="protein sequence ID" value="KAF5869304.1"/>
    <property type="molecule type" value="Genomic_DNA"/>
</dbReference>
<accession>A0A8H6AKY0</accession>
<dbReference type="GeneID" id="59265133"/>
<name>A0A8H6AKY0_9HELO</name>
<sequence length="81" mass="9258">MKFNDQGHFQRKSVEAVEQRGISDLPIRTKESQETDNLPNPQHLVLIEYRIANKTFGTRLLSMGVLSIHESNSYFDLLAAI</sequence>
<comment type="caution">
    <text evidence="1">The sequence shown here is derived from an EMBL/GenBank/DDBJ whole genome shotgun (WGS) entry which is preliminary data.</text>
</comment>
<dbReference type="RefSeq" id="XP_037188253.1">
    <property type="nucleotide sequence ID" value="XM_037341441.1"/>
</dbReference>
<organism evidence="1 2">
    <name type="scientific">Botrytis fragariae</name>
    <dbReference type="NCBI Taxonomy" id="1964551"/>
    <lineage>
        <taxon>Eukaryota</taxon>
        <taxon>Fungi</taxon>
        <taxon>Dikarya</taxon>
        <taxon>Ascomycota</taxon>
        <taxon>Pezizomycotina</taxon>
        <taxon>Leotiomycetes</taxon>
        <taxon>Helotiales</taxon>
        <taxon>Sclerotiniaceae</taxon>
        <taxon>Botrytis</taxon>
    </lineage>
</organism>
<reference evidence="1 2" key="1">
    <citation type="journal article" date="2020" name="Phytopathology">
        <title>A high-quality genome resource of Botrytis fragariae, a new and rapidly spreading fungal pathogen causing strawberry gray mold in the U.S.A.</title>
        <authorList>
            <person name="Wu Y."/>
            <person name="Saski C.A."/>
            <person name="Schnabel G."/>
            <person name="Xiao S."/>
            <person name="Hu M."/>
        </authorList>
    </citation>
    <scope>NUCLEOTIDE SEQUENCE [LARGE SCALE GENOMIC DNA]</scope>
    <source>
        <strain evidence="1 2">BVB16</strain>
    </source>
</reference>
<protein>
    <submittedName>
        <fullName evidence="1">Uncharacterized protein</fullName>
    </submittedName>
</protein>
<keyword evidence="2" id="KW-1185">Reference proteome</keyword>
<gene>
    <name evidence="1" type="ORF">Bfra_011111</name>
</gene>
<proteinExistence type="predicted"/>
<dbReference type="OrthoDB" id="3538199at2759"/>
<dbReference type="AlphaFoldDB" id="A0A8H6AKY0"/>
<evidence type="ECO:0000313" key="1">
    <source>
        <dbReference type="EMBL" id="KAF5869304.1"/>
    </source>
</evidence>
<evidence type="ECO:0000313" key="2">
    <source>
        <dbReference type="Proteomes" id="UP000531561"/>
    </source>
</evidence>
<dbReference type="Proteomes" id="UP000531561">
    <property type="component" value="Unassembled WGS sequence"/>
</dbReference>